<dbReference type="Proteomes" id="UP000828390">
    <property type="component" value="Unassembled WGS sequence"/>
</dbReference>
<accession>A0A9D4MRD5</accession>
<feature type="chain" id="PRO_5039600374" evidence="1">
    <location>
        <begin position="20"/>
        <end position="63"/>
    </location>
</feature>
<sequence length="63" mass="6677">MSACLLAVYVSLSVGSVRQLSVGSVRQPVCGQFLSTFLWTVSVCLSVGSVFQPVCGQYLSDCL</sequence>
<keyword evidence="1" id="KW-0732">Signal</keyword>
<comment type="caution">
    <text evidence="2">The sequence shown here is derived from an EMBL/GenBank/DDBJ whole genome shotgun (WGS) entry which is preliminary data.</text>
</comment>
<reference evidence="2" key="1">
    <citation type="journal article" date="2019" name="bioRxiv">
        <title>The Genome of the Zebra Mussel, Dreissena polymorpha: A Resource for Invasive Species Research.</title>
        <authorList>
            <person name="McCartney M.A."/>
            <person name="Auch B."/>
            <person name="Kono T."/>
            <person name="Mallez S."/>
            <person name="Zhang Y."/>
            <person name="Obille A."/>
            <person name="Becker A."/>
            <person name="Abrahante J.E."/>
            <person name="Garbe J."/>
            <person name="Badalamenti J.P."/>
            <person name="Herman A."/>
            <person name="Mangelson H."/>
            <person name="Liachko I."/>
            <person name="Sullivan S."/>
            <person name="Sone E.D."/>
            <person name="Koren S."/>
            <person name="Silverstein K.A.T."/>
            <person name="Beckman K.B."/>
            <person name="Gohl D.M."/>
        </authorList>
    </citation>
    <scope>NUCLEOTIDE SEQUENCE</scope>
    <source>
        <strain evidence="2">Duluth1</strain>
        <tissue evidence="2">Whole animal</tissue>
    </source>
</reference>
<dbReference type="AlphaFoldDB" id="A0A9D4MRD5"/>
<evidence type="ECO:0000313" key="3">
    <source>
        <dbReference type="Proteomes" id="UP000828390"/>
    </source>
</evidence>
<feature type="signal peptide" evidence="1">
    <location>
        <begin position="1"/>
        <end position="19"/>
    </location>
</feature>
<dbReference type="EMBL" id="JAIWYP010000001">
    <property type="protein sequence ID" value="KAH3880564.1"/>
    <property type="molecule type" value="Genomic_DNA"/>
</dbReference>
<gene>
    <name evidence="2" type="ORF">DPMN_004481</name>
</gene>
<evidence type="ECO:0000256" key="1">
    <source>
        <dbReference type="SAM" id="SignalP"/>
    </source>
</evidence>
<keyword evidence="3" id="KW-1185">Reference proteome</keyword>
<organism evidence="2 3">
    <name type="scientific">Dreissena polymorpha</name>
    <name type="common">Zebra mussel</name>
    <name type="synonym">Mytilus polymorpha</name>
    <dbReference type="NCBI Taxonomy" id="45954"/>
    <lineage>
        <taxon>Eukaryota</taxon>
        <taxon>Metazoa</taxon>
        <taxon>Spiralia</taxon>
        <taxon>Lophotrochozoa</taxon>
        <taxon>Mollusca</taxon>
        <taxon>Bivalvia</taxon>
        <taxon>Autobranchia</taxon>
        <taxon>Heteroconchia</taxon>
        <taxon>Euheterodonta</taxon>
        <taxon>Imparidentia</taxon>
        <taxon>Neoheterodontei</taxon>
        <taxon>Myida</taxon>
        <taxon>Dreissenoidea</taxon>
        <taxon>Dreissenidae</taxon>
        <taxon>Dreissena</taxon>
    </lineage>
</organism>
<proteinExistence type="predicted"/>
<evidence type="ECO:0000313" key="2">
    <source>
        <dbReference type="EMBL" id="KAH3880564.1"/>
    </source>
</evidence>
<reference evidence="2" key="2">
    <citation type="submission" date="2020-11" db="EMBL/GenBank/DDBJ databases">
        <authorList>
            <person name="McCartney M.A."/>
            <person name="Auch B."/>
            <person name="Kono T."/>
            <person name="Mallez S."/>
            <person name="Becker A."/>
            <person name="Gohl D.M."/>
            <person name="Silverstein K.A.T."/>
            <person name="Koren S."/>
            <person name="Bechman K.B."/>
            <person name="Herman A."/>
            <person name="Abrahante J.E."/>
            <person name="Garbe J."/>
        </authorList>
    </citation>
    <scope>NUCLEOTIDE SEQUENCE</scope>
    <source>
        <strain evidence="2">Duluth1</strain>
        <tissue evidence="2">Whole animal</tissue>
    </source>
</reference>
<protein>
    <submittedName>
        <fullName evidence="2">Uncharacterized protein</fullName>
    </submittedName>
</protein>
<name>A0A9D4MRD5_DREPO</name>